<evidence type="ECO:0000313" key="2">
    <source>
        <dbReference type="EMBL" id="KUM51116.1"/>
    </source>
</evidence>
<accession>A0A101M4V6</accession>
<dbReference type="Pfam" id="PF22936">
    <property type="entry name" value="Pol_BBD"/>
    <property type="match status" value="1"/>
</dbReference>
<protein>
    <recommendedName>
        <fullName evidence="1">Retrovirus-related Pol polyprotein from transposon TNT 1-94-like beta-barrel domain-containing protein</fullName>
    </recommendedName>
</protein>
<dbReference type="AlphaFoldDB" id="A0A101M4V6"/>
<feature type="domain" description="Retrovirus-related Pol polyprotein from transposon TNT 1-94-like beta-barrel" evidence="1">
    <location>
        <begin position="15"/>
        <end position="70"/>
    </location>
</feature>
<name>A0A101M4V6_PICGL</name>
<comment type="caution">
    <text evidence="2">The sequence shown here is derived from an EMBL/GenBank/DDBJ whole genome shotgun (WGS) entry which is preliminary data.</text>
</comment>
<geneLocation type="mitochondrion" evidence="2"/>
<gene>
    <name evidence="2" type="ORF">ABT39_MTgene962</name>
</gene>
<dbReference type="EMBL" id="LKAM01000001">
    <property type="protein sequence ID" value="KUM51116.1"/>
    <property type="molecule type" value="Genomic_DNA"/>
</dbReference>
<keyword evidence="2" id="KW-0496">Mitochondrion</keyword>
<evidence type="ECO:0000259" key="1">
    <source>
        <dbReference type="Pfam" id="PF22936"/>
    </source>
</evidence>
<proteinExistence type="predicted"/>
<sequence length="83" mass="9571">MVLNIYSRMDCRFWATRHITKHRHLFSDYSDQHKGEQLTIGDDSSLLVSSCGTAKIDHIEYKDVLHVPGVGTKPSLYLLHYSH</sequence>
<reference evidence="2" key="1">
    <citation type="journal article" date="2015" name="Genome Biol. Evol.">
        <title>Organellar Genomes of White Spruce (Picea glauca): Assembly and Annotation.</title>
        <authorList>
            <person name="Jackman S.D."/>
            <person name="Warren R.L."/>
            <person name="Gibb E.A."/>
            <person name="Vandervalk B.P."/>
            <person name="Mohamadi H."/>
            <person name="Chu J."/>
            <person name="Raymond A."/>
            <person name="Pleasance S."/>
            <person name="Coope R."/>
            <person name="Wildung M.R."/>
            <person name="Ritland C.E."/>
            <person name="Bousquet J."/>
            <person name="Jones S.J."/>
            <person name="Bohlmann J."/>
            <person name="Birol I."/>
        </authorList>
    </citation>
    <scope>NUCLEOTIDE SEQUENCE [LARGE SCALE GENOMIC DNA]</scope>
    <source>
        <tissue evidence="2">Flushing bud</tissue>
    </source>
</reference>
<dbReference type="InterPro" id="IPR054722">
    <property type="entry name" value="PolX-like_BBD"/>
</dbReference>
<organism evidence="2">
    <name type="scientific">Picea glauca</name>
    <name type="common">White spruce</name>
    <name type="synonym">Pinus glauca</name>
    <dbReference type="NCBI Taxonomy" id="3330"/>
    <lineage>
        <taxon>Eukaryota</taxon>
        <taxon>Viridiplantae</taxon>
        <taxon>Streptophyta</taxon>
        <taxon>Embryophyta</taxon>
        <taxon>Tracheophyta</taxon>
        <taxon>Spermatophyta</taxon>
        <taxon>Pinopsida</taxon>
        <taxon>Pinidae</taxon>
        <taxon>Conifers I</taxon>
        <taxon>Pinales</taxon>
        <taxon>Pinaceae</taxon>
        <taxon>Picea</taxon>
    </lineage>
</organism>